<feature type="transmembrane region" description="Helical" evidence="10">
    <location>
        <begin position="355"/>
        <end position="373"/>
    </location>
</feature>
<feature type="transmembrane region" description="Helical" evidence="10">
    <location>
        <begin position="252"/>
        <end position="272"/>
    </location>
</feature>
<feature type="transmembrane region" description="Helical" evidence="10">
    <location>
        <begin position="329"/>
        <end position="349"/>
    </location>
</feature>
<evidence type="ECO:0000256" key="3">
    <source>
        <dbReference type="ARBA" id="ARBA00022475"/>
    </source>
</evidence>
<feature type="transmembrane region" description="Helical" evidence="10">
    <location>
        <begin position="205"/>
        <end position="225"/>
    </location>
</feature>
<dbReference type="RefSeq" id="WP_379160791.1">
    <property type="nucleotide sequence ID" value="NZ_JBHSRJ010000009.1"/>
</dbReference>
<feature type="transmembrane region" description="Helical" evidence="10">
    <location>
        <begin position="6"/>
        <end position="27"/>
    </location>
</feature>
<dbReference type="CDD" id="cd06582">
    <property type="entry name" value="TM_PBP1_LivH_like"/>
    <property type="match status" value="1"/>
</dbReference>
<evidence type="ECO:0000256" key="8">
    <source>
        <dbReference type="ARBA" id="ARBA00037998"/>
    </source>
</evidence>
<evidence type="ECO:0000256" key="7">
    <source>
        <dbReference type="ARBA" id="ARBA00023136"/>
    </source>
</evidence>
<evidence type="ECO:0000256" key="10">
    <source>
        <dbReference type="SAM" id="Phobius"/>
    </source>
</evidence>
<comment type="subcellular location">
    <subcellularLocation>
        <location evidence="1">Cell membrane</location>
        <topology evidence="1">Multi-pass membrane protein</topology>
    </subcellularLocation>
</comment>
<evidence type="ECO:0000256" key="6">
    <source>
        <dbReference type="ARBA" id="ARBA00022989"/>
    </source>
</evidence>
<comment type="similarity">
    <text evidence="8">Belongs to the binding-protein-dependent transport system permease family. LivHM subfamily.</text>
</comment>
<feature type="transmembrane region" description="Helical" evidence="10">
    <location>
        <begin position="491"/>
        <end position="510"/>
    </location>
</feature>
<evidence type="ECO:0000313" key="11">
    <source>
        <dbReference type="EMBL" id="MFC6046201.1"/>
    </source>
</evidence>
<feature type="transmembrane region" description="Helical" evidence="10">
    <location>
        <begin position="431"/>
        <end position="450"/>
    </location>
</feature>
<keyword evidence="4 10" id="KW-0812">Transmembrane</keyword>
<dbReference type="InterPro" id="IPR052157">
    <property type="entry name" value="BCAA_transport_permease"/>
</dbReference>
<feature type="transmembrane region" description="Helical" evidence="10">
    <location>
        <begin position="404"/>
        <end position="424"/>
    </location>
</feature>
<keyword evidence="6 10" id="KW-1133">Transmembrane helix</keyword>
<evidence type="ECO:0000256" key="4">
    <source>
        <dbReference type="ARBA" id="ARBA00022692"/>
    </source>
</evidence>
<feature type="transmembrane region" description="Helical" evidence="10">
    <location>
        <begin position="612"/>
        <end position="633"/>
    </location>
</feature>
<reference evidence="12" key="1">
    <citation type="journal article" date="2019" name="Int. J. Syst. Evol. Microbiol.">
        <title>The Global Catalogue of Microorganisms (GCM) 10K type strain sequencing project: providing services to taxonomists for standard genome sequencing and annotation.</title>
        <authorList>
            <consortium name="The Broad Institute Genomics Platform"/>
            <consortium name="The Broad Institute Genome Sequencing Center for Infectious Disease"/>
            <person name="Wu L."/>
            <person name="Ma J."/>
        </authorList>
    </citation>
    <scope>NUCLEOTIDE SEQUENCE [LARGE SCALE GENOMIC DNA]</scope>
    <source>
        <strain evidence="12">CCUG 54522</strain>
    </source>
</reference>
<feature type="transmembrane region" description="Helical" evidence="10">
    <location>
        <begin position="541"/>
        <end position="561"/>
    </location>
</feature>
<protein>
    <submittedName>
        <fullName evidence="11">ABC transporter permease</fullName>
    </submittedName>
</protein>
<name>A0ABW1LQK0_9ACTN</name>
<evidence type="ECO:0000256" key="1">
    <source>
        <dbReference type="ARBA" id="ARBA00004651"/>
    </source>
</evidence>
<gene>
    <name evidence="11" type="ORF">ACFPYL_24160</name>
</gene>
<keyword evidence="3" id="KW-1003">Cell membrane</keyword>
<dbReference type="Proteomes" id="UP001596135">
    <property type="component" value="Unassembled WGS sequence"/>
</dbReference>
<dbReference type="EMBL" id="JBHSRJ010000009">
    <property type="protein sequence ID" value="MFC6046201.1"/>
    <property type="molecule type" value="Genomic_DNA"/>
</dbReference>
<feature type="transmembrane region" description="Helical" evidence="10">
    <location>
        <begin position="284"/>
        <end position="304"/>
    </location>
</feature>
<feature type="region of interest" description="Disordered" evidence="9">
    <location>
        <begin position="658"/>
        <end position="706"/>
    </location>
</feature>
<proteinExistence type="inferred from homology"/>
<keyword evidence="7 10" id="KW-0472">Membrane</keyword>
<dbReference type="InterPro" id="IPR043428">
    <property type="entry name" value="LivM-like"/>
</dbReference>
<dbReference type="CDD" id="cd06581">
    <property type="entry name" value="TM_PBP1_LivM_like"/>
    <property type="match status" value="1"/>
</dbReference>
<evidence type="ECO:0000256" key="9">
    <source>
        <dbReference type="SAM" id="MobiDB-lite"/>
    </source>
</evidence>
<feature type="transmembrane region" description="Helical" evidence="10">
    <location>
        <begin position="34"/>
        <end position="53"/>
    </location>
</feature>
<keyword evidence="12" id="KW-1185">Reference proteome</keyword>
<feature type="transmembrane region" description="Helical" evidence="10">
    <location>
        <begin position="157"/>
        <end position="174"/>
    </location>
</feature>
<evidence type="ECO:0000256" key="5">
    <source>
        <dbReference type="ARBA" id="ARBA00022970"/>
    </source>
</evidence>
<feature type="transmembrane region" description="Helical" evidence="10">
    <location>
        <begin position="108"/>
        <end position="127"/>
    </location>
</feature>
<feature type="compositionally biased region" description="Low complexity" evidence="9">
    <location>
        <begin position="665"/>
        <end position="674"/>
    </location>
</feature>
<comment type="caution">
    <text evidence="11">The sequence shown here is derived from an EMBL/GenBank/DDBJ whole genome shotgun (WGS) entry which is preliminary data.</text>
</comment>
<dbReference type="InterPro" id="IPR001851">
    <property type="entry name" value="ABC_transp_permease"/>
</dbReference>
<dbReference type="PANTHER" id="PTHR11795">
    <property type="entry name" value="BRANCHED-CHAIN AMINO ACID TRANSPORT SYSTEM PERMEASE PROTEIN LIVH"/>
    <property type="match status" value="1"/>
</dbReference>
<evidence type="ECO:0000313" key="12">
    <source>
        <dbReference type="Proteomes" id="UP001596135"/>
    </source>
</evidence>
<sequence length="706" mass="72356">MQQILLFAVLGLGTGALIAGLGLSLVATYRGTGMINVATGAIAMFGAYVFYGLRSGGYLLFDGLYVAGGEGFVLPLAPAVVLTLVVCAVLGIALHFLVLRPLRRQSPLAKLVASVGVLLVLQAYVLLEFGTQGLPAPDVLPTEPVKVFGGNVPSNRLHLLAIVIVLAVALALVYRFTRFGVATRAAQESETEAALSGLSASRLGLANTVIACVIAGGLGIFVAPLTQLDPGTIALAVVPALGAALLARFTSFAGVAIAGIGMGILASLVTFAQTKTWYPTTEGVPWPGVTDFLYFLIIVVALLWRGQSLPDRGALVEPRLPQAPAPDKILRPALTWGVVTTIGLFVLPYDLRQALILSLIGAIACLSLVLLAGYVGQVSLFQFGLAGVAGVILSKLTTDAGVPWFIAALAGIVGACVLGLLMALPALRVRGVQLAILTLAGAVALSSFGFGNTRWGVPASGAHVPQPSVLGFSIGTDSSVQGLDGARPSPLFGVIVLLVLIGCAVVVANVRRGNLGKQMLAVRSNERAAAGVGISPARVKLLAFTIATVIMALAGICYSFNFSALDPSRFTAFNTLSLVAFAYLGGITTIRGAVLGGLLITQGLLSYALNNFFGVSVTFQLILAGVLLIFTVITNPDGIALAPPPRWPGRLMRRLRGDTPTDATSAVAPADGADSAGGAGGAGALPVTENNGDSNGGLMTAKGVQR</sequence>
<dbReference type="Pfam" id="PF02653">
    <property type="entry name" value="BPD_transp_2"/>
    <property type="match status" value="2"/>
</dbReference>
<keyword evidence="2" id="KW-0813">Transport</keyword>
<dbReference type="PANTHER" id="PTHR11795:SF450">
    <property type="entry name" value="ABC TRANSPORTER PERMEASE PROTEIN"/>
    <property type="match status" value="1"/>
</dbReference>
<evidence type="ECO:0000256" key="2">
    <source>
        <dbReference type="ARBA" id="ARBA00022448"/>
    </source>
</evidence>
<feature type="transmembrane region" description="Helical" evidence="10">
    <location>
        <begin position="73"/>
        <end position="96"/>
    </location>
</feature>
<organism evidence="11 12">
    <name type="scientific">Nocardioides hankookensis</name>
    <dbReference type="NCBI Taxonomy" id="443157"/>
    <lineage>
        <taxon>Bacteria</taxon>
        <taxon>Bacillati</taxon>
        <taxon>Actinomycetota</taxon>
        <taxon>Actinomycetes</taxon>
        <taxon>Propionibacteriales</taxon>
        <taxon>Nocardioidaceae</taxon>
        <taxon>Nocardioides</taxon>
    </lineage>
</organism>
<feature type="transmembrane region" description="Helical" evidence="10">
    <location>
        <begin position="581"/>
        <end position="600"/>
    </location>
</feature>
<accession>A0ABW1LQK0</accession>
<keyword evidence="5" id="KW-0029">Amino-acid transport</keyword>